<dbReference type="RefSeq" id="WP_258798631.1">
    <property type="nucleotide sequence ID" value="NZ_JANTHX010000007.1"/>
</dbReference>
<dbReference type="EMBL" id="JANTHX010000007">
    <property type="protein sequence ID" value="MCS0499576.1"/>
    <property type="molecule type" value="Genomic_DNA"/>
</dbReference>
<reference evidence="2 3" key="1">
    <citation type="submission" date="2022-08" db="EMBL/GenBank/DDBJ databases">
        <authorList>
            <person name="Li F."/>
        </authorList>
    </citation>
    <scope>NUCLEOTIDE SEQUENCE [LARGE SCALE GENOMIC DNA]</scope>
    <source>
        <strain evidence="2 3">10F1B-8-1</strain>
    </source>
</reference>
<protein>
    <submittedName>
        <fullName evidence="2">Type II secretion system F family protein</fullName>
    </submittedName>
</protein>
<gene>
    <name evidence="2" type="ORF">NUH29_08435</name>
</gene>
<keyword evidence="1" id="KW-0812">Transmembrane</keyword>
<feature type="transmembrane region" description="Helical" evidence="1">
    <location>
        <begin position="277"/>
        <end position="302"/>
    </location>
</feature>
<evidence type="ECO:0000256" key="1">
    <source>
        <dbReference type="SAM" id="Phobius"/>
    </source>
</evidence>
<accession>A0ABT1ZFT3</accession>
<organism evidence="2 3">
    <name type="scientific">Protaetiibacter mangrovi</name>
    <dbReference type="NCBI Taxonomy" id="2970926"/>
    <lineage>
        <taxon>Bacteria</taxon>
        <taxon>Bacillati</taxon>
        <taxon>Actinomycetota</taxon>
        <taxon>Actinomycetes</taxon>
        <taxon>Micrococcales</taxon>
        <taxon>Microbacteriaceae</taxon>
        <taxon>Protaetiibacter</taxon>
    </lineage>
</organism>
<feature type="transmembrane region" description="Helical" evidence="1">
    <location>
        <begin position="154"/>
        <end position="176"/>
    </location>
</feature>
<feature type="transmembrane region" description="Helical" evidence="1">
    <location>
        <begin position="127"/>
        <end position="148"/>
    </location>
</feature>
<dbReference type="Proteomes" id="UP001205337">
    <property type="component" value="Unassembled WGS sequence"/>
</dbReference>
<keyword evidence="1" id="KW-0472">Membrane</keyword>
<sequence>MRLRLRSTTAAPASAAGFDDVADAVHRLAILLAAGLEPLAALRALEPAPPPIAAAAACEGPMEVPGALLAAAGAGEAAGGWAYLSACWSIATEVGAPLAPALERAADTLRALADAERQVDLALSGPLATARTVALLPLAGIGMALLIGADPIGVVVGTVPGALSAALGTAVLLLGIRWNRRLAGAARVSDPLAGLGHELLALALSGGAAPDTARARVAAAARRVGVPIDLDAAEASLGFAVRAGVPIATLLGAEAARCRRLALAEVLQRAGLLGTRLLAPLALCFLPGFVLLGVVPLMIGILRDALAGF</sequence>
<evidence type="ECO:0000313" key="2">
    <source>
        <dbReference type="EMBL" id="MCS0499576.1"/>
    </source>
</evidence>
<proteinExistence type="predicted"/>
<evidence type="ECO:0000313" key="3">
    <source>
        <dbReference type="Proteomes" id="UP001205337"/>
    </source>
</evidence>
<keyword evidence="1" id="KW-1133">Transmembrane helix</keyword>
<keyword evidence="3" id="KW-1185">Reference proteome</keyword>
<name>A0ABT1ZFT3_9MICO</name>
<comment type="caution">
    <text evidence="2">The sequence shown here is derived from an EMBL/GenBank/DDBJ whole genome shotgun (WGS) entry which is preliminary data.</text>
</comment>